<protein>
    <submittedName>
        <fullName evidence="1">Uncharacterized protein C05D11.10</fullName>
    </submittedName>
</protein>
<dbReference type="GO" id="GO:0005763">
    <property type="term" value="C:mitochondrial small ribosomal subunit"/>
    <property type="evidence" value="ECO:0007669"/>
    <property type="project" value="InterPro"/>
</dbReference>
<dbReference type="InterPro" id="IPR039193">
    <property type="entry name" value="Ribosomal_uS17m_metazoa"/>
</dbReference>
<evidence type="ECO:0000313" key="1">
    <source>
        <dbReference type="EMBL" id="MDE50133.1"/>
    </source>
</evidence>
<dbReference type="SUPFAM" id="SSF50249">
    <property type="entry name" value="Nucleic acid-binding proteins"/>
    <property type="match status" value="1"/>
</dbReference>
<dbReference type="Gene3D" id="2.40.50.140">
    <property type="entry name" value="Nucleic acid-binding proteins"/>
    <property type="match status" value="1"/>
</dbReference>
<dbReference type="GO" id="GO:0032543">
    <property type="term" value="P:mitochondrial translation"/>
    <property type="evidence" value="ECO:0007669"/>
    <property type="project" value="TreeGrafter"/>
</dbReference>
<dbReference type="GO" id="GO:0003735">
    <property type="term" value="F:structural constituent of ribosome"/>
    <property type="evidence" value="ECO:0007669"/>
    <property type="project" value="InterPro"/>
</dbReference>
<sequence length="170" mass="19966">MLSQVALTRHLLFNQCARGICTTPQLGFKFKLTDEMSREFEEKQLAKKKPESPMAHHTKENTIIMGKISHERYKKVVKVGVPKHRLNEFLLFYVRENDNVQALDENDIAKPGDWVLLRKIDKPIDEKVTHTVERVVHSYGNYVDPLTNRRTLGIYYDDDIEKLERIKMEL</sequence>
<dbReference type="InterPro" id="IPR012340">
    <property type="entry name" value="NA-bd_OB-fold"/>
</dbReference>
<dbReference type="EMBL" id="GGYP01005362">
    <property type="protein sequence ID" value="MDE50133.1"/>
    <property type="molecule type" value="Transcribed_RNA"/>
</dbReference>
<proteinExistence type="predicted"/>
<reference evidence="1" key="1">
    <citation type="submission" date="2018-10" db="EMBL/GenBank/DDBJ databases">
        <title>Transcriptome assembly of Aceria tosichella (Wheat curl mite) Type 2.</title>
        <authorList>
            <person name="Scully E.D."/>
            <person name="Geib S.M."/>
            <person name="Palmer N.A."/>
            <person name="Gupta A.K."/>
            <person name="Sarath G."/>
            <person name="Tatineni S."/>
        </authorList>
    </citation>
    <scope>NUCLEOTIDE SEQUENCE</scope>
    <source>
        <strain evidence="1">LincolnNE</strain>
    </source>
</reference>
<gene>
    <name evidence="1" type="primary">C05D11.10</name>
    <name evidence="1" type="ORF">g.21166</name>
</gene>
<dbReference type="PANTHER" id="PTHR24088:SF0">
    <property type="entry name" value="SMALL RIBOSOMAL SUBUNIT PROTEIN US17M"/>
    <property type="match status" value="1"/>
</dbReference>
<accession>A0A6G1SJP3</accession>
<name>A0A6G1SJP3_9ACAR</name>
<dbReference type="AlphaFoldDB" id="A0A6G1SJP3"/>
<dbReference type="PANTHER" id="PTHR24088">
    <property type="entry name" value="28S RIBOSOMAL PROTEIN S17, MITOCHONDRIAL"/>
    <property type="match status" value="1"/>
</dbReference>
<organism evidence="1">
    <name type="scientific">Aceria tosichella</name>
    <name type="common">wheat curl mite</name>
    <dbReference type="NCBI Taxonomy" id="561515"/>
    <lineage>
        <taxon>Eukaryota</taxon>
        <taxon>Metazoa</taxon>
        <taxon>Ecdysozoa</taxon>
        <taxon>Arthropoda</taxon>
        <taxon>Chelicerata</taxon>
        <taxon>Arachnida</taxon>
        <taxon>Acari</taxon>
        <taxon>Acariformes</taxon>
        <taxon>Trombidiformes</taxon>
        <taxon>Prostigmata</taxon>
        <taxon>Eupodina</taxon>
        <taxon>Eriophyoidea</taxon>
        <taxon>Eriophyidae</taxon>
        <taxon>Eriophyinae</taxon>
        <taxon>Aceriini</taxon>
        <taxon>Aceria</taxon>
    </lineage>
</organism>